<dbReference type="EMBL" id="AWQU01000070">
    <property type="protein sequence ID" value="KFB07709.1"/>
    <property type="molecule type" value="Genomic_DNA"/>
</dbReference>
<evidence type="ECO:0000256" key="7">
    <source>
        <dbReference type="RuleBase" id="RU004326"/>
    </source>
</evidence>
<evidence type="ECO:0000256" key="4">
    <source>
        <dbReference type="ARBA" id="ARBA00022723"/>
    </source>
</evidence>
<evidence type="ECO:0000256" key="1">
    <source>
        <dbReference type="ARBA" id="ARBA00001946"/>
    </source>
</evidence>
<dbReference type="GO" id="GO:0008973">
    <property type="term" value="F:phosphopentomutase activity"/>
    <property type="evidence" value="ECO:0007669"/>
    <property type="project" value="TreeGrafter"/>
</dbReference>
<feature type="domain" description="Alpha-D-phosphohexomutase alpha/beta/alpha" evidence="9">
    <location>
        <begin position="207"/>
        <end position="309"/>
    </location>
</feature>
<protein>
    <submittedName>
        <fullName evidence="11">D-ribose 1,5-phosphomutase</fullName>
    </submittedName>
</protein>
<dbReference type="SUPFAM" id="SSF53738">
    <property type="entry name" value="Phosphoglucomutase, first 3 domains"/>
    <property type="match status" value="3"/>
</dbReference>
<feature type="domain" description="Alpha-D-phosphohexomutase alpha/beta/alpha" evidence="8">
    <location>
        <begin position="42"/>
        <end position="182"/>
    </location>
</feature>
<dbReference type="GO" id="GO:0005975">
    <property type="term" value="P:carbohydrate metabolic process"/>
    <property type="evidence" value="ECO:0007669"/>
    <property type="project" value="InterPro"/>
</dbReference>
<dbReference type="CDD" id="cd05799">
    <property type="entry name" value="PGM2"/>
    <property type="match status" value="1"/>
</dbReference>
<dbReference type="AlphaFoldDB" id="A0A084U423"/>
<keyword evidence="6" id="KW-0413">Isomerase</keyword>
<comment type="similarity">
    <text evidence="2 7">Belongs to the phosphohexose mutase family.</text>
</comment>
<dbReference type="Proteomes" id="UP000028523">
    <property type="component" value="Unassembled WGS sequence"/>
</dbReference>
<dbReference type="PROSITE" id="PS00710">
    <property type="entry name" value="PGM_PMM"/>
    <property type="match status" value="1"/>
</dbReference>
<dbReference type="PANTHER" id="PTHR45745">
    <property type="entry name" value="PHOSPHOMANNOMUTASE 45A"/>
    <property type="match status" value="1"/>
</dbReference>
<dbReference type="Pfam" id="PF02878">
    <property type="entry name" value="PGM_PMM_I"/>
    <property type="match status" value="1"/>
</dbReference>
<comment type="caution">
    <text evidence="11">The sequence shown here is derived from an EMBL/GenBank/DDBJ whole genome shotgun (WGS) entry which is preliminary data.</text>
</comment>
<dbReference type="Gene3D" id="3.40.120.10">
    <property type="entry name" value="Alpha-D-Glucose-1,6-Bisphosphate, subunit A, domain 3"/>
    <property type="match status" value="3"/>
</dbReference>
<feature type="domain" description="Alpha-D-phosphohexomutase alpha/beta/alpha" evidence="10">
    <location>
        <begin position="319"/>
        <end position="428"/>
    </location>
</feature>
<evidence type="ECO:0000259" key="8">
    <source>
        <dbReference type="Pfam" id="PF02878"/>
    </source>
</evidence>
<dbReference type="PANTHER" id="PTHR45745:SF1">
    <property type="entry name" value="PHOSPHOGLUCOMUTASE 2B-RELATED"/>
    <property type="match status" value="1"/>
</dbReference>
<name>A0A084U423_MALIO</name>
<evidence type="ECO:0000256" key="5">
    <source>
        <dbReference type="ARBA" id="ARBA00022842"/>
    </source>
</evidence>
<keyword evidence="5 7" id="KW-0460">Magnesium</keyword>
<gene>
    <name evidence="11" type="ORF">P271_563</name>
</gene>
<dbReference type="SUPFAM" id="SSF55957">
    <property type="entry name" value="Phosphoglucomutase, C-terminal domain"/>
    <property type="match status" value="1"/>
</dbReference>
<organism evidence="11 12">
    <name type="scientific">Malacoplasma iowae DK-CPA</name>
    <dbReference type="NCBI Taxonomy" id="1394179"/>
    <lineage>
        <taxon>Bacteria</taxon>
        <taxon>Bacillati</taxon>
        <taxon>Mycoplasmatota</taxon>
        <taxon>Mycoplasmoidales</taxon>
        <taxon>Mycoplasmoidaceae</taxon>
        <taxon>Malacoplasma</taxon>
    </lineage>
</organism>
<dbReference type="InterPro" id="IPR005846">
    <property type="entry name" value="A-D-PHexomutase_a/b/a-III"/>
</dbReference>
<dbReference type="InterPro" id="IPR005844">
    <property type="entry name" value="A-D-PHexomutase_a/b/a-I"/>
</dbReference>
<keyword evidence="12" id="KW-1185">Reference proteome</keyword>
<comment type="cofactor">
    <cofactor evidence="1">
        <name>Mg(2+)</name>
        <dbReference type="ChEBI" id="CHEBI:18420"/>
    </cofactor>
</comment>
<dbReference type="GO" id="GO:0000287">
    <property type="term" value="F:magnesium ion binding"/>
    <property type="evidence" value="ECO:0007669"/>
    <property type="project" value="InterPro"/>
</dbReference>
<dbReference type="RefSeq" id="WP_036451664.1">
    <property type="nucleotide sequence ID" value="NZ_AWQU01000070.1"/>
</dbReference>
<evidence type="ECO:0000259" key="9">
    <source>
        <dbReference type="Pfam" id="PF02879"/>
    </source>
</evidence>
<evidence type="ECO:0000313" key="12">
    <source>
        <dbReference type="Proteomes" id="UP000028523"/>
    </source>
</evidence>
<keyword evidence="3" id="KW-0597">Phosphoprotein</keyword>
<reference evidence="11 12" key="1">
    <citation type="journal article" date="2014" name="PLoS ONE">
        <title>Reduction of Hydrogen Peroxide Accumulation and Toxicity by a Catalase from Mycoplasma iowae.</title>
        <authorList>
            <person name="Pritchard R.E."/>
            <person name="Prassinos A.J."/>
            <person name="Osborne J.D."/>
            <person name="Raviv Z."/>
            <person name="Balish M.F."/>
        </authorList>
    </citation>
    <scope>NUCLEOTIDE SEQUENCE [LARGE SCALE GENOMIC DNA]</scope>
    <source>
        <strain evidence="11 12">DK-CPA</strain>
    </source>
</reference>
<evidence type="ECO:0000259" key="10">
    <source>
        <dbReference type="Pfam" id="PF02880"/>
    </source>
</evidence>
<evidence type="ECO:0000256" key="6">
    <source>
        <dbReference type="ARBA" id="ARBA00023235"/>
    </source>
</evidence>
<dbReference type="GO" id="GO:0006166">
    <property type="term" value="P:purine ribonucleoside salvage"/>
    <property type="evidence" value="ECO:0007669"/>
    <property type="project" value="TreeGrafter"/>
</dbReference>
<evidence type="ECO:0000256" key="3">
    <source>
        <dbReference type="ARBA" id="ARBA00022553"/>
    </source>
</evidence>
<proteinExistence type="inferred from homology"/>
<dbReference type="Pfam" id="PF02880">
    <property type="entry name" value="PGM_PMM_III"/>
    <property type="match status" value="1"/>
</dbReference>
<evidence type="ECO:0000313" key="11">
    <source>
        <dbReference type="EMBL" id="KFB07709.1"/>
    </source>
</evidence>
<sequence>MYIENKYYLLWLNSPRLSNEAKNYLTKMDINQIESSFTGQKMNFGTAGIRQEMGPGTNRMNSFTYQQMAEGYAKFILNRKPEGAVVLIAHDNRKNADMFSMVCAKVLTSFGIRVVMFKDNQMKATPIASYTIIRNEYDGGIIITASHNPKNYSGFKVYNNTGKQISTEEADEIVSYMPENEEILNLNYQPQNELISYLDESIDDAYFYDAVECLINTDLESKKHIPVVYTAHHGTASIDFKRFMESLNYVSIIPTKQQCVQDPNFSYSPIMNPEEPKSFELAIKYAEKAKANVIFGLDPDSDRLAVVVKHNNEWYFLSGNEMGIIYSYYVLKNKEFNRTPFIVSTYVSTFLIDKIAEAFNAKVYRTATGFKNIAEAINEHSPYEDFVVGFEEAIGSLNSTICRDKDGFQAAALALEIITHCNVKSMTLVDYLEQEIYPQFGYWSGGTVYYTFNSLNWRDEMNNKLRYLSSLKDIYINGFKLLSNTFNKEASALEWEFENGVWIKFRISGTEPKFKAYFNVYGTDNVNSKENLVEFKKAINDLMRR</sequence>
<dbReference type="InterPro" id="IPR036900">
    <property type="entry name" value="A-D-PHexomutase_C_sf"/>
</dbReference>
<dbReference type="InterPro" id="IPR005845">
    <property type="entry name" value="A-D-PHexomutase_a/b/a-II"/>
</dbReference>
<dbReference type="InterPro" id="IPR016066">
    <property type="entry name" value="A-D-PHexomutase_CS"/>
</dbReference>
<evidence type="ECO:0000256" key="2">
    <source>
        <dbReference type="ARBA" id="ARBA00010231"/>
    </source>
</evidence>
<dbReference type="InterPro" id="IPR016055">
    <property type="entry name" value="A-D-PHexomutase_a/b/a-I/II/III"/>
</dbReference>
<keyword evidence="4 7" id="KW-0479">Metal-binding</keyword>
<accession>A0A084U423</accession>
<dbReference type="Pfam" id="PF02879">
    <property type="entry name" value="PGM_PMM_II"/>
    <property type="match status" value="1"/>
</dbReference>